<keyword evidence="9" id="KW-1185">Reference proteome</keyword>
<dbReference type="InterPro" id="IPR003841">
    <property type="entry name" value="Na/Pi_transpt"/>
</dbReference>
<dbReference type="PANTHER" id="PTHR10010">
    <property type="entry name" value="SOLUTE CARRIER FAMILY 34 SODIUM PHOSPHATE , MEMBER 2-RELATED"/>
    <property type="match status" value="1"/>
</dbReference>
<feature type="domain" description="PhoU" evidence="7">
    <location>
        <begin position="629"/>
        <end position="717"/>
    </location>
</feature>
<dbReference type="InterPro" id="IPR026022">
    <property type="entry name" value="PhoU_dom"/>
</dbReference>
<dbReference type="NCBIfam" id="NF037997">
    <property type="entry name" value="Na_Pi_symport"/>
    <property type="match status" value="1"/>
</dbReference>
<evidence type="ECO:0000313" key="9">
    <source>
        <dbReference type="Proteomes" id="UP000236454"/>
    </source>
</evidence>
<dbReference type="InterPro" id="IPR038078">
    <property type="entry name" value="PhoU-like_sf"/>
</dbReference>
<feature type="transmembrane region" description="Helical" evidence="6">
    <location>
        <begin position="406"/>
        <end position="427"/>
    </location>
</feature>
<dbReference type="PANTHER" id="PTHR10010:SF46">
    <property type="entry name" value="SODIUM-DEPENDENT PHOSPHATE TRANSPORT PROTEIN 2B"/>
    <property type="match status" value="1"/>
</dbReference>
<feature type="transmembrane region" description="Helical" evidence="6">
    <location>
        <begin position="447"/>
        <end position="464"/>
    </location>
</feature>
<dbReference type="Pfam" id="PF02690">
    <property type="entry name" value="Na_Pi_cotrans"/>
    <property type="match status" value="2"/>
</dbReference>
<comment type="subcellular location">
    <subcellularLocation>
        <location evidence="1">Cell membrane</location>
        <topology evidence="1">Multi-pass membrane protein</topology>
    </subcellularLocation>
</comment>
<dbReference type="Pfam" id="PF01895">
    <property type="entry name" value="PhoU"/>
    <property type="match status" value="1"/>
</dbReference>
<name>A0A1I7B3Q8_9FLAO</name>
<feature type="transmembrane region" description="Helical" evidence="6">
    <location>
        <begin position="355"/>
        <end position="375"/>
    </location>
</feature>
<accession>A0A1I7B3Q8</accession>
<dbReference type="EMBL" id="FPAS01000004">
    <property type="protein sequence ID" value="SFT81850.1"/>
    <property type="molecule type" value="Genomic_DNA"/>
</dbReference>
<dbReference type="SUPFAM" id="SSF109755">
    <property type="entry name" value="PhoU-like"/>
    <property type="match status" value="1"/>
</dbReference>
<feature type="transmembrane region" description="Helical" evidence="6">
    <location>
        <begin position="523"/>
        <end position="548"/>
    </location>
</feature>
<proteinExistence type="predicted"/>
<dbReference type="Gene3D" id="1.20.58.220">
    <property type="entry name" value="Phosphate transport system protein phou homolog 2, domain 2"/>
    <property type="match status" value="1"/>
</dbReference>
<evidence type="ECO:0000259" key="7">
    <source>
        <dbReference type="Pfam" id="PF01895"/>
    </source>
</evidence>
<evidence type="ECO:0000256" key="1">
    <source>
        <dbReference type="ARBA" id="ARBA00004651"/>
    </source>
</evidence>
<feature type="transmembrane region" description="Helical" evidence="6">
    <location>
        <begin position="271"/>
        <end position="289"/>
    </location>
</feature>
<keyword evidence="5 6" id="KW-0472">Membrane</keyword>
<keyword evidence="2" id="KW-1003">Cell membrane</keyword>
<gene>
    <name evidence="8" type="ORF">SAMN05216474_2525</name>
</gene>
<dbReference type="GO" id="GO:0005436">
    <property type="term" value="F:sodium:phosphate symporter activity"/>
    <property type="evidence" value="ECO:0007669"/>
    <property type="project" value="InterPro"/>
</dbReference>
<organism evidence="8 9">
    <name type="scientific">Lishizhenia tianjinensis</name>
    <dbReference type="NCBI Taxonomy" id="477690"/>
    <lineage>
        <taxon>Bacteria</taxon>
        <taxon>Pseudomonadati</taxon>
        <taxon>Bacteroidota</taxon>
        <taxon>Flavobacteriia</taxon>
        <taxon>Flavobacteriales</taxon>
        <taxon>Crocinitomicaceae</taxon>
        <taxon>Lishizhenia</taxon>
    </lineage>
</organism>
<evidence type="ECO:0000256" key="3">
    <source>
        <dbReference type="ARBA" id="ARBA00022692"/>
    </source>
</evidence>
<evidence type="ECO:0000256" key="4">
    <source>
        <dbReference type="ARBA" id="ARBA00022989"/>
    </source>
</evidence>
<evidence type="ECO:0000256" key="2">
    <source>
        <dbReference type="ARBA" id="ARBA00022475"/>
    </source>
</evidence>
<sequence length="827" mass="92089">MPFVAIGIILQQIKLRKMKNTFLLIALFFVSFMGYAVQNDSTVVDSMVVTNAPVQDKDIFSNLSFSFKNYKDKRTAKPLETGSTTLKNDNIITEEQYVAIKFKKEGEQNWITQYFSTSDNKMVIENLEENKFYDYYLGAGNDTNNITFNTKEGTFNTLSFSVFENFSAKGKEEAGKLFWGLELDKIEKIKEHYPNATYSIKYNTKIGKKQNAANPEKSPWIKVDDISLNTVSYSIKDLEGGESYVYKVGIHLDDNHTIWSDSGKFSAERTWGIFKLLVLIGALGMFIFGMKIMSESLQQAAGSRLRNMLGSITSNRFKGVLTGFGITSIVQSSSVTTVMTVSFVNAGLMTLRQSAGVMMGANIGTTITGWLILIFGFKVSLSSYALIFIAFGAPLLFFAKSKAKTWAGAIIGFALLFMGLGELKNAVPELGADSALVQFFIDFKDVWYGPVMFVFLGALVTVVIQSSSAAMALTLTMVAGGVIPFEVASAMILGENIGTTITAELASLIGNVHAKRSARIHSLFNIIGVTWALLLFPFILDGILYFIGAADPSNPTADESTVGLALFHTVFNTLNVIILIWFVPQIVKIAEKTVKSKGGADEEFHLDFIGTGILNTPELSILEAKKELAKFGKITSKMSKFTQQLLVEKNKKERGNLYAKLEKYETITDRVEIEIANYLNKVAEGEMTEEASKRVRGMNSIANDLERIGDIFFQISKTLERKDAEKIWFSPTQRTNLQEMFKLIDEAFDVMTTNLNAHKDSVSIIDANNAEIKINNKRNELRNEYLKNMEDPEFNIQSGMIYNDIFYSCEKIGDHIINVTEAIVGEI</sequence>
<protein>
    <submittedName>
        <fullName evidence="8">Na/Pi-cotransporter</fullName>
    </submittedName>
</protein>
<keyword evidence="3 6" id="KW-0812">Transmembrane</keyword>
<dbReference type="AlphaFoldDB" id="A0A1I7B3Q8"/>
<evidence type="ECO:0000256" key="6">
    <source>
        <dbReference type="SAM" id="Phobius"/>
    </source>
</evidence>
<feature type="transmembrane region" description="Helical" evidence="6">
    <location>
        <begin position="560"/>
        <end position="583"/>
    </location>
</feature>
<dbReference type="NCBIfam" id="TIGR00704">
    <property type="entry name" value="NaPi_cotrn_rel"/>
    <property type="match status" value="1"/>
</dbReference>
<evidence type="ECO:0000313" key="8">
    <source>
        <dbReference type="EMBL" id="SFT81850.1"/>
    </source>
</evidence>
<dbReference type="GO" id="GO:0044341">
    <property type="term" value="P:sodium-dependent phosphate transport"/>
    <property type="evidence" value="ECO:0007669"/>
    <property type="project" value="InterPro"/>
</dbReference>
<dbReference type="Proteomes" id="UP000236454">
    <property type="component" value="Unassembled WGS sequence"/>
</dbReference>
<feature type="transmembrane region" description="Helical" evidence="6">
    <location>
        <begin position="381"/>
        <end position="399"/>
    </location>
</feature>
<reference evidence="8 9" key="1">
    <citation type="submission" date="2016-10" db="EMBL/GenBank/DDBJ databases">
        <authorList>
            <person name="de Groot N.N."/>
        </authorList>
    </citation>
    <scope>NUCLEOTIDE SEQUENCE [LARGE SCALE GENOMIC DNA]</scope>
    <source>
        <strain evidence="8 9">CGMCC 1.7005</strain>
    </source>
</reference>
<keyword evidence="4 6" id="KW-1133">Transmembrane helix</keyword>
<dbReference type="GO" id="GO:0005886">
    <property type="term" value="C:plasma membrane"/>
    <property type="evidence" value="ECO:0007669"/>
    <property type="project" value="UniProtKB-SubCell"/>
</dbReference>
<dbReference type="InterPro" id="IPR004633">
    <property type="entry name" value="NaPi_cotrn-rel/YqeW-like"/>
</dbReference>
<evidence type="ECO:0000256" key="5">
    <source>
        <dbReference type="ARBA" id="ARBA00023136"/>
    </source>
</evidence>